<dbReference type="InterPro" id="IPR029063">
    <property type="entry name" value="SAM-dependent_MTases_sf"/>
</dbReference>
<keyword evidence="1" id="KW-0808">Transferase</keyword>
<dbReference type="GO" id="GO:0008168">
    <property type="term" value="F:methyltransferase activity"/>
    <property type="evidence" value="ECO:0007669"/>
    <property type="project" value="UniProtKB-KW"/>
</dbReference>
<dbReference type="SUPFAM" id="SSF53335">
    <property type="entry name" value="S-adenosyl-L-methionine-dependent methyltransferases"/>
    <property type="match status" value="1"/>
</dbReference>
<feature type="domain" description="Methyltransferase" evidence="2">
    <location>
        <begin position="46"/>
        <end position="138"/>
    </location>
</feature>
<keyword evidence="4" id="KW-1185">Reference proteome</keyword>
<gene>
    <name evidence="3" type="ORF">G6042_12505</name>
</gene>
<name>A0ABX1QXM2_9FLAO</name>
<dbReference type="InterPro" id="IPR041698">
    <property type="entry name" value="Methyltransf_25"/>
</dbReference>
<dbReference type="RefSeq" id="WP_169524787.1">
    <property type="nucleotide sequence ID" value="NZ_JAAMPT010000209.1"/>
</dbReference>
<dbReference type="Proteomes" id="UP000767947">
    <property type="component" value="Unassembled WGS sequence"/>
</dbReference>
<keyword evidence="3" id="KW-0489">Methyltransferase</keyword>
<protein>
    <submittedName>
        <fullName evidence="3">Class I SAM-dependent methyltransferase</fullName>
    </submittedName>
</protein>
<proteinExistence type="predicted"/>
<evidence type="ECO:0000259" key="2">
    <source>
        <dbReference type="Pfam" id="PF13649"/>
    </source>
</evidence>
<dbReference type="Gene3D" id="3.40.50.150">
    <property type="entry name" value="Vaccinia Virus protein VP39"/>
    <property type="match status" value="1"/>
</dbReference>
<dbReference type="Pfam" id="PF13649">
    <property type="entry name" value="Methyltransf_25"/>
    <property type="match status" value="1"/>
</dbReference>
<organism evidence="3 4">
    <name type="scientific">Flavobacterium solisilvae</name>
    <dbReference type="NCBI Taxonomy" id="1852019"/>
    <lineage>
        <taxon>Bacteria</taxon>
        <taxon>Pseudomonadati</taxon>
        <taxon>Bacteroidota</taxon>
        <taxon>Flavobacteriia</taxon>
        <taxon>Flavobacteriales</taxon>
        <taxon>Flavobacteriaceae</taxon>
        <taxon>Flavobacterium</taxon>
    </lineage>
</organism>
<dbReference type="GO" id="GO:0032259">
    <property type="term" value="P:methylation"/>
    <property type="evidence" value="ECO:0007669"/>
    <property type="project" value="UniProtKB-KW"/>
</dbReference>
<evidence type="ECO:0000313" key="3">
    <source>
        <dbReference type="EMBL" id="NMH26088.1"/>
    </source>
</evidence>
<dbReference type="PANTHER" id="PTHR43861">
    <property type="entry name" value="TRANS-ACONITATE 2-METHYLTRANSFERASE-RELATED"/>
    <property type="match status" value="1"/>
</dbReference>
<dbReference type="EMBL" id="JAAMPT010000209">
    <property type="protein sequence ID" value="NMH26088.1"/>
    <property type="molecule type" value="Genomic_DNA"/>
</dbReference>
<reference evidence="3 4" key="1">
    <citation type="submission" date="2020-02" db="EMBL/GenBank/DDBJ databases">
        <title>Flavobacterium sp. genome.</title>
        <authorList>
            <person name="Jung H.S."/>
            <person name="Baek J.H."/>
            <person name="Jeon C.O."/>
        </authorList>
    </citation>
    <scope>NUCLEOTIDE SEQUENCE [LARGE SCALE GENOMIC DNA]</scope>
    <source>
        <strain evidence="3 4">SE-s27</strain>
    </source>
</reference>
<accession>A0ABX1QXM2</accession>
<comment type="caution">
    <text evidence="3">The sequence shown here is derived from an EMBL/GenBank/DDBJ whole genome shotgun (WGS) entry which is preliminary data.</text>
</comment>
<evidence type="ECO:0000256" key="1">
    <source>
        <dbReference type="ARBA" id="ARBA00022679"/>
    </source>
</evidence>
<sequence length="211" mass="24408">MNRNESTLKTWDKLALNYQSKFMTMDLYDSTYDLFCESIKKDDASILELGCGPGNITKYLQDKNPNYSILATDTAPSMIELGKINVPKAKFQLLDVRDITDLNLRFDAILCGFVLPYLNQEETKKFISDSFQILNDNGILYFSCIEREKSYAETQTSSDGKFTMEVNYHDANYLLQTLEENNFEVLNVSRIHYEKPMDKFDIHLVIIAKKI</sequence>
<evidence type="ECO:0000313" key="4">
    <source>
        <dbReference type="Proteomes" id="UP000767947"/>
    </source>
</evidence>
<dbReference type="CDD" id="cd02440">
    <property type="entry name" value="AdoMet_MTases"/>
    <property type="match status" value="1"/>
</dbReference>